<accession>A0A4U5W5Z7</accession>
<gene>
    <name evidence="1" type="ORF">E4U91_37355</name>
</gene>
<dbReference type="RefSeq" id="WP_137311438.1">
    <property type="nucleotide sequence ID" value="NZ_SZNQ01000003.1"/>
</dbReference>
<proteinExistence type="predicted"/>
<organism evidence="1 2">
    <name type="scientific">Streptomyces lasalocidi</name>
    <name type="common">Streptomyces lasaliensis</name>
    <dbReference type="NCBI Taxonomy" id="324833"/>
    <lineage>
        <taxon>Bacteria</taxon>
        <taxon>Bacillati</taxon>
        <taxon>Actinomycetota</taxon>
        <taxon>Actinomycetes</taxon>
        <taxon>Kitasatosporales</taxon>
        <taxon>Streptomycetaceae</taxon>
        <taxon>Streptomyces</taxon>
    </lineage>
</organism>
<dbReference type="Proteomes" id="UP000305929">
    <property type="component" value="Unassembled WGS sequence"/>
</dbReference>
<sequence>MRQYHKAGDSVLVLTGPDRGQTLVVASVRMFAADPGYYLRGGKGLYSPGQVQLAAERADGNPCGTACNPGQHSALGTCEHCRGTCTELLDHQV</sequence>
<reference evidence="1 2" key="1">
    <citation type="submission" date="2019-04" db="EMBL/GenBank/DDBJ databases">
        <title>Streptomyces lasaliensis sp. nov., an Actinomycete isolated from soil which produces the polyether antibiotic lasalocid.</title>
        <authorList>
            <person name="Erwin G."/>
            <person name="Haber C."/>
        </authorList>
    </citation>
    <scope>NUCLEOTIDE SEQUENCE [LARGE SCALE GENOMIC DNA]</scope>
    <source>
        <strain evidence="1 2">X-537</strain>
    </source>
</reference>
<dbReference type="AlphaFoldDB" id="A0A4U5W5Z7"/>
<dbReference type="EMBL" id="SZNQ01000003">
    <property type="protein sequence ID" value="TKS96341.1"/>
    <property type="molecule type" value="Genomic_DNA"/>
</dbReference>
<evidence type="ECO:0000313" key="2">
    <source>
        <dbReference type="Proteomes" id="UP000305929"/>
    </source>
</evidence>
<protein>
    <submittedName>
        <fullName evidence="1">Uncharacterized protein</fullName>
    </submittedName>
</protein>
<comment type="caution">
    <text evidence="1">The sequence shown here is derived from an EMBL/GenBank/DDBJ whole genome shotgun (WGS) entry which is preliminary data.</text>
</comment>
<name>A0A4U5W5Z7_STRLS</name>
<dbReference type="OrthoDB" id="4344717at2"/>
<evidence type="ECO:0000313" key="1">
    <source>
        <dbReference type="EMBL" id="TKS96341.1"/>
    </source>
</evidence>
<keyword evidence="2" id="KW-1185">Reference proteome</keyword>